<dbReference type="Gene3D" id="4.10.40.20">
    <property type="match status" value="1"/>
</dbReference>
<dbReference type="InterPro" id="IPR009030">
    <property type="entry name" value="Growth_fac_rcpt_cys_sf"/>
</dbReference>
<evidence type="ECO:0000259" key="6">
    <source>
        <dbReference type="PROSITE" id="PS51323"/>
    </source>
</evidence>
<name>A0AAV6FMT7_9TELE</name>
<dbReference type="PANTHER" id="PTHR14186:SF20">
    <property type="entry name" value="CYSTEINE-RICH MOTOR NEURON 1 PROTEIN-LIKE"/>
    <property type="match status" value="1"/>
</dbReference>
<evidence type="ECO:0000256" key="3">
    <source>
        <dbReference type="ARBA" id="ARBA00022729"/>
    </source>
</evidence>
<evidence type="ECO:0000256" key="1">
    <source>
        <dbReference type="ARBA" id="ARBA00004613"/>
    </source>
</evidence>
<comment type="subcellular location">
    <subcellularLocation>
        <location evidence="1">Secreted</location>
    </subcellularLocation>
</comment>
<evidence type="ECO:0000256" key="5">
    <source>
        <dbReference type="SAM" id="SignalP"/>
    </source>
</evidence>
<accession>A0AAV6FMT7</accession>
<feature type="chain" id="PRO_5043551784" description="IGFBP N-terminal domain-containing protein" evidence="5">
    <location>
        <begin position="24"/>
        <end position="98"/>
    </location>
</feature>
<dbReference type="Pfam" id="PF00219">
    <property type="entry name" value="IGFBP"/>
    <property type="match status" value="1"/>
</dbReference>
<feature type="domain" description="IGFBP N-terminal" evidence="6">
    <location>
        <begin position="22"/>
        <end position="96"/>
    </location>
</feature>
<proteinExistence type="predicted"/>
<sequence>MYPLAKYVLILQIIILFSMTSQALLCENCYEVSCVDPTDCKGGLVPDLCGCCKVCGKLKGERCGGQFGLGGNCEEGLKCMYRQPWNPSGFGVCEESRQ</sequence>
<keyword evidence="4" id="KW-1015">Disulfide bond</keyword>
<dbReference type="AlphaFoldDB" id="A0AAV6FMT7"/>
<dbReference type="EMBL" id="JADWDJ010000021">
    <property type="protein sequence ID" value="KAG5264015.1"/>
    <property type="molecule type" value="Genomic_DNA"/>
</dbReference>
<protein>
    <recommendedName>
        <fullName evidence="6">IGFBP N-terminal domain-containing protein</fullName>
    </recommendedName>
</protein>
<reference evidence="7" key="1">
    <citation type="submission" date="2020-10" db="EMBL/GenBank/DDBJ databases">
        <title>Chromosome-scale genome assembly of the Allis shad, Alosa alosa.</title>
        <authorList>
            <person name="Margot Z."/>
            <person name="Christophe K."/>
            <person name="Cabau C."/>
            <person name="Louis A."/>
            <person name="Berthelot C."/>
            <person name="Parey E."/>
            <person name="Roest Crollius H."/>
            <person name="Montfort J."/>
            <person name="Robinson-Rechavi M."/>
            <person name="Bucao C."/>
            <person name="Bouchez O."/>
            <person name="Gislard M."/>
            <person name="Lluch J."/>
            <person name="Milhes M."/>
            <person name="Lampietro C."/>
            <person name="Lopez Roques C."/>
            <person name="Donnadieu C."/>
            <person name="Braasch I."/>
            <person name="Desvignes T."/>
            <person name="Postlethwait J."/>
            <person name="Bobe J."/>
            <person name="Guiguen Y."/>
        </authorList>
    </citation>
    <scope>NUCLEOTIDE SEQUENCE</scope>
    <source>
        <strain evidence="7">M-15738</strain>
        <tissue evidence="7">Blood</tissue>
    </source>
</reference>
<evidence type="ECO:0000313" key="7">
    <source>
        <dbReference type="EMBL" id="KAG5264015.1"/>
    </source>
</evidence>
<keyword evidence="8" id="KW-1185">Reference proteome</keyword>
<comment type="caution">
    <text evidence="7">The sequence shown here is derived from an EMBL/GenBank/DDBJ whole genome shotgun (WGS) entry which is preliminary data.</text>
</comment>
<evidence type="ECO:0000313" key="8">
    <source>
        <dbReference type="Proteomes" id="UP000823561"/>
    </source>
</evidence>
<dbReference type="PANTHER" id="PTHR14186">
    <property type="entry name" value="INSULIN-LIKE GROWTH FACTOR BINDING PROTEIN-RELATED"/>
    <property type="match status" value="1"/>
</dbReference>
<dbReference type="GO" id="GO:0001558">
    <property type="term" value="P:regulation of cell growth"/>
    <property type="evidence" value="ECO:0007669"/>
    <property type="project" value="InterPro"/>
</dbReference>
<organism evidence="7 8">
    <name type="scientific">Alosa alosa</name>
    <name type="common">allis shad</name>
    <dbReference type="NCBI Taxonomy" id="278164"/>
    <lineage>
        <taxon>Eukaryota</taxon>
        <taxon>Metazoa</taxon>
        <taxon>Chordata</taxon>
        <taxon>Craniata</taxon>
        <taxon>Vertebrata</taxon>
        <taxon>Euteleostomi</taxon>
        <taxon>Actinopterygii</taxon>
        <taxon>Neopterygii</taxon>
        <taxon>Teleostei</taxon>
        <taxon>Clupei</taxon>
        <taxon>Clupeiformes</taxon>
        <taxon>Clupeoidei</taxon>
        <taxon>Clupeidae</taxon>
        <taxon>Alosa</taxon>
    </lineage>
</organism>
<keyword evidence="3 5" id="KW-0732">Signal</keyword>
<feature type="signal peptide" evidence="5">
    <location>
        <begin position="1"/>
        <end position="23"/>
    </location>
</feature>
<dbReference type="SUPFAM" id="SSF57184">
    <property type="entry name" value="Growth factor receptor domain"/>
    <property type="match status" value="1"/>
</dbReference>
<evidence type="ECO:0000256" key="4">
    <source>
        <dbReference type="ARBA" id="ARBA00023157"/>
    </source>
</evidence>
<dbReference type="GO" id="GO:0005576">
    <property type="term" value="C:extracellular region"/>
    <property type="evidence" value="ECO:0007669"/>
    <property type="project" value="UniProtKB-SubCell"/>
</dbReference>
<dbReference type="InterPro" id="IPR000867">
    <property type="entry name" value="IGFBP-like"/>
</dbReference>
<dbReference type="SMART" id="SM00121">
    <property type="entry name" value="IB"/>
    <property type="match status" value="1"/>
</dbReference>
<dbReference type="PROSITE" id="PS51323">
    <property type="entry name" value="IGFBP_N_2"/>
    <property type="match status" value="1"/>
</dbReference>
<gene>
    <name evidence="7" type="ORF">AALO_G00271190</name>
</gene>
<dbReference type="Proteomes" id="UP000823561">
    <property type="component" value="Chromosome 21"/>
</dbReference>
<keyword evidence="2" id="KW-0964">Secreted</keyword>
<evidence type="ECO:0000256" key="2">
    <source>
        <dbReference type="ARBA" id="ARBA00022525"/>
    </source>
</evidence>
<dbReference type="GO" id="GO:0005520">
    <property type="term" value="F:insulin-like growth factor binding"/>
    <property type="evidence" value="ECO:0007669"/>
    <property type="project" value="InterPro"/>
</dbReference>
<dbReference type="GO" id="GO:0009966">
    <property type="term" value="P:regulation of signal transduction"/>
    <property type="evidence" value="ECO:0007669"/>
    <property type="project" value="TreeGrafter"/>
</dbReference>
<dbReference type="InterPro" id="IPR011390">
    <property type="entry name" value="IGFBP_rP_mac25"/>
</dbReference>